<proteinExistence type="predicted"/>
<feature type="signal peptide" evidence="1">
    <location>
        <begin position="1"/>
        <end position="19"/>
    </location>
</feature>
<dbReference type="EMBL" id="BNAL01000002">
    <property type="protein sequence ID" value="GHF93987.1"/>
    <property type="molecule type" value="Genomic_DNA"/>
</dbReference>
<evidence type="ECO:0000313" key="3">
    <source>
        <dbReference type="Proteomes" id="UP000632154"/>
    </source>
</evidence>
<reference evidence="3" key="1">
    <citation type="journal article" date="2019" name="Int. J. Syst. Evol. Microbiol.">
        <title>The Global Catalogue of Microorganisms (GCM) 10K type strain sequencing project: providing services to taxonomists for standard genome sequencing and annotation.</title>
        <authorList>
            <consortium name="The Broad Institute Genomics Platform"/>
            <consortium name="The Broad Institute Genome Sequencing Center for Infectious Disease"/>
            <person name="Wu L."/>
            <person name="Ma J."/>
        </authorList>
    </citation>
    <scope>NUCLEOTIDE SEQUENCE [LARGE SCALE GENOMIC DNA]</scope>
    <source>
        <strain evidence="3">CGMCC 1.18439</strain>
    </source>
</reference>
<organism evidence="2 3">
    <name type="scientific">Deinococcus piscis</name>
    <dbReference type="NCBI Taxonomy" id="394230"/>
    <lineage>
        <taxon>Bacteria</taxon>
        <taxon>Thermotogati</taxon>
        <taxon>Deinococcota</taxon>
        <taxon>Deinococci</taxon>
        <taxon>Deinococcales</taxon>
        <taxon>Deinococcaceae</taxon>
        <taxon>Deinococcus</taxon>
    </lineage>
</organism>
<gene>
    <name evidence="2" type="ORF">GCM10017783_02480</name>
</gene>
<protein>
    <submittedName>
        <fullName evidence="2">Uncharacterized protein</fullName>
    </submittedName>
</protein>
<feature type="chain" id="PRO_5047479007" evidence="1">
    <location>
        <begin position="20"/>
        <end position="463"/>
    </location>
</feature>
<dbReference type="Proteomes" id="UP000632154">
    <property type="component" value="Unassembled WGS sequence"/>
</dbReference>
<evidence type="ECO:0000313" key="2">
    <source>
        <dbReference type="EMBL" id="GHF93987.1"/>
    </source>
</evidence>
<comment type="caution">
    <text evidence="2">The sequence shown here is derived from an EMBL/GenBank/DDBJ whole genome shotgun (WGS) entry which is preliminary data.</text>
</comment>
<evidence type="ECO:0000256" key="1">
    <source>
        <dbReference type="SAM" id="SignalP"/>
    </source>
</evidence>
<keyword evidence="1" id="KW-0732">Signal</keyword>
<keyword evidence="3" id="KW-1185">Reference proteome</keyword>
<dbReference type="RefSeq" id="WP_189641853.1">
    <property type="nucleotide sequence ID" value="NZ_BNAL01000002.1"/>
</dbReference>
<accession>A0ABQ3JX40</accession>
<sequence length="463" mass="48017">MKKLTFLAGLLTLSSQAGALPQIVNCAGNAQNPRCVSQSMPDGAGTVGSGPTFYQGGSSDDLRGGFVTADGKKLIVAINTLSITGDKFGAVMEVDLDTGNRRVISGHLNAVESRGQGVPSGSYELYDLGNVNDVNPLPGGDLVAYSAGQAIRIDSRTGNRSLLWTSKTSSDISVRDGAERKYAAGALPGASGAVPTPNLNVSTPLGNVNLGSLFGGGNSAPAPVATGSGHLGNGYFCPQFVASERMPAIPRPNMATDAQGNIYLLHDNNPQGSGFALFKLDASKDYRCTVVSQFGTQGNNVKGSGLPWTTNVTSSGPLFGDLTLVGDTVYAAGGPNPNYVVVSINTKTGERALVSGQRAGNGIQAFKKGSGDAMISDVVVHSGGALYTTEEQVNSDSFSLVRIDPKTGDRTAVPVKPNTPLATGFSSDIRLYSIPNSTNLLVWFRDALHLLDPKTGDNMILSR</sequence>
<dbReference type="SUPFAM" id="SSF63825">
    <property type="entry name" value="YWTD domain"/>
    <property type="match status" value="1"/>
</dbReference>
<name>A0ABQ3JX40_9DEIO</name>